<keyword evidence="4" id="KW-1185">Reference proteome</keyword>
<name>A0AAE7E3V6_9BACT</name>
<sequence length="196" mass="22164">MNTSSLISTLGSNSQDYSNSNKNHNVNKEKNDAFESLISSKTANEEKTFVNKENDEVIKEEPSTQSLYEDIISLLKTGFTVGELKGFEEKLKEILKMKDDNKSTNEEIETALKKLTLEIQEAKKRVSGQVIQKADENTTQSNNSAQDIGAFDFDTAIMNIKDMLQEIQNNPKNINRDDNSNEDKAYDKLKLLLKMS</sequence>
<feature type="coiled-coil region" evidence="1">
    <location>
        <begin position="94"/>
        <end position="125"/>
    </location>
</feature>
<evidence type="ECO:0000256" key="2">
    <source>
        <dbReference type="SAM" id="MobiDB-lite"/>
    </source>
</evidence>
<gene>
    <name evidence="3" type="ORF">AVENP_0452</name>
</gene>
<dbReference type="AlphaFoldDB" id="A0AAE7E3V6"/>
<keyword evidence="1" id="KW-0175">Coiled coil</keyword>
<organism evidence="3 4">
    <name type="scientific">Arcobacter venerupis</name>
    <dbReference type="NCBI Taxonomy" id="1054033"/>
    <lineage>
        <taxon>Bacteria</taxon>
        <taxon>Pseudomonadati</taxon>
        <taxon>Campylobacterota</taxon>
        <taxon>Epsilonproteobacteria</taxon>
        <taxon>Campylobacterales</taxon>
        <taxon>Arcobacteraceae</taxon>
        <taxon>Arcobacter</taxon>
    </lineage>
</organism>
<evidence type="ECO:0000256" key="1">
    <source>
        <dbReference type="SAM" id="Coils"/>
    </source>
</evidence>
<evidence type="ECO:0000313" key="4">
    <source>
        <dbReference type="Proteomes" id="UP000503482"/>
    </source>
</evidence>
<evidence type="ECO:0000313" key="3">
    <source>
        <dbReference type="EMBL" id="QKF66026.1"/>
    </source>
</evidence>
<accession>A0AAE7E3V6</accession>
<dbReference type="Proteomes" id="UP000503482">
    <property type="component" value="Chromosome"/>
</dbReference>
<feature type="region of interest" description="Disordered" evidence="2">
    <location>
        <begin position="1"/>
        <end position="27"/>
    </location>
</feature>
<dbReference type="KEGG" id="avp:AVENP_0452"/>
<reference evidence="3 4" key="1">
    <citation type="submission" date="2020-05" db="EMBL/GenBank/DDBJ databases">
        <title>Complete genome sequencing of Campylobacter and Arcobacter type strains.</title>
        <authorList>
            <person name="Miller W.G."/>
            <person name="Yee E."/>
        </authorList>
    </citation>
    <scope>NUCLEOTIDE SEQUENCE [LARGE SCALE GENOMIC DNA]</scope>
    <source>
        <strain evidence="3 4">LMG 26156</strain>
    </source>
</reference>
<feature type="compositionally biased region" description="Polar residues" evidence="2">
    <location>
        <begin position="1"/>
        <end position="24"/>
    </location>
</feature>
<dbReference type="EMBL" id="CP053840">
    <property type="protein sequence ID" value="QKF66026.1"/>
    <property type="molecule type" value="Genomic_DNA"/>
</dbReference>
<proteinExistence type="predicted"/>
<dbReference type="RefSeq" id="WP_128359308.1">
    <property type="nucleotide sequence ID" value="NZ_CP053840.1"/>
</dbReference>
<protein>
    <submittedName>
        <fullName evidence="3">Uncharacterized protein</fullName>
    </submittedName>
</protein>